<keyword evidence="4 9" id="KW-0456">Lyase</keyword>
<dbReference type="PANTHER" id="PTHR38042:SF1">
    <property type="entry name" value="UROPORPHYRINOGEN-III SYNTHASE, CHLOROPLASTIC"/>
    <property type="match status" value="1"/>
</dbReference>
<evidence type="ECO:0000256" key="1">
    <source>
        <dbReference type="ARBA" id="ARBA00004772"/>
    </source>
</evidence>
<evidence type="ECO:0000256" key="9">
    <source>
        <dbReference type="RuleBase" id="RU366031"/>
    </source>
</evidence>
<dbReference type="SUPFAM" id="SSF69618">
    <property type="entry name" value="HemD-like"/>
    <property type="match status" value="1"/>
</dbReference>
<feature type="domain" description="Tetrapyrrole biosynthesis uroporphyrinogen III synthase" evidence="10">
    <location>
        <begin position="26"/>
        <end position="252"/>
    </location>
</feature>
<dbReference type="InterPro" id="IPR003754">
    <property type="entry name" value="4pyrrol_synth_uPrphyn_synth"/>
</dbReference>
<evidence type="ECO:0000256" key="7">
    <source>
        <dbReference type="ARBA" id="ARBA00040167"/>
    </source>
</evidence>
<reference evidence="11 12" key="1">
    <citation type="submission" date="2024-04" db="EMBL/GenBank/DDBJ databases">
        <authorList>
            <person name="Abashina T."/>
            <person name="Shaikin A."/>
        </authorList>
    </citation>
    <scope>NUCLEOTIDE SEQUENCE [LARGE SCALE GENOMIC DNA]</scope>
    <source>
        <strain evidence="11 12">AAFK</strain>
    </source>
</reference>
<evidence type="ECO:0000256" key="5">
    <source>
        <dbReference type="ARBA" id="ARBA00023244"/>
    </source>
</evidence>
<evidence type="ECO:0000256" key="4">
    <source>
        <dbReference type="ARBA" id="ARBA00023239"/>
    </source>
</evidence>
<sequence length="263" mass="28316">MSADMLATLKDKGIVVTRPRAQAGDLISLLEARGAKPILFPAIRIERPENWHDFDKAVQQGAKAQWAIFVSRNAVSEGIARFKALGLEWPAGIRVAAIGRETAKELQTLGIKVDLVPKTFNAESMLAEAALQDVRDQDIVIFAGDAGREQLPTELAARGARVHMALCYQRVRPTLNPTPLLYKWARGELHAVTVTSPEIFNNLYDMVGNLGQRWLKKTPIIAISPLTAAAVEAAGLPAPIIAPEASSAGLIAALEAWASGETA</sequence>
<comment type="catalytic activity">
    <reaction evidence="8 9">
        <text>hydroxymethylbilane = uroporphyrinogen III + H2O</text>
        <dbReference type="Rhea" id="RHEA:18965"/>
        <dbReference type="ChEBI" id="CHEBI:15377"/>
        <dbReference type="ChEBI" id="CHEBI:57308"/>
        <dbReference type="ChEBI" id="CHEBI:57845"/>
        <dbReference type="EC" id="4.2.1.75"/>
    </reaction>
</comment>
<dbReference type="Gene3D" id="3.40.50.10090">
    <property type="match status" value="2"/>
</dbReference>
<evidence type="ECO:0000256" key="8">
    <source>
        <dbReference type="ARBA" id="ARBA00048617"/>
    </source>
</evidence>
<dbReference type="GO" id="GO:0004852">
    <property type="term" value="F:uroporphyrinogen-III synthase activity"/>
    <property type="evidence" value="ECO:0007669"/>
    <property type="project" value="UniProtKB-EC"/>
</dbReference>
<evidence type="ECO:0000259" key="10">
    <source>
        <dbReference type="Pfam" id="PF02602"/>
    </source>
</evidence>
<comment type="pathway">
    <text evidence="1 9">Porphyrin-containing compound metabolism; protoporphyrin-IX biosynthesis; coproporphyrinogen-III from 5-aminolevulinate: step 3/4.</text>
</comment>
<evidence type="ECO:0000256" key="3">
    <source>
        <dbReference type="ARBA" id="ARBA00013109"/>
    </source>
</evidence>
<keyword evidence="12" id="KW-1185">Reference proteome</keyword>
<organism evidence="11 12">
    <name type="scientific">Thermithiobacillus plumbiphilus</name>
    <dbReference type="NCBI Taxonomy" id="1729899"/>
    <lineage>
        <taxon>Bacteria</taxon>
        <taxon>Pseudomonadati</taxon>
        <taxon>Pseudomonadota</taxon>
        <taxon>Acidithiobacillia</taxon>
        <taxon>Acidithiobacillales</taxon>
        <taxon>Thermithiobacillaceae</taxon>
        <taxon>Thermithiobacillus</taxon>
    </lineage>
</organism>
<dbReference type="PANTHER" id="PTHR38042">
    <property type="entry name" value="UROPORPHYRINOGEN-III SYNTHASE, CHLOROPLASTIC"/>
    <property type="match status" value="1"/>
</dbReference>
<dbReference type="Proteomes" id="UP001446205">
    <property type="component" value="Unassembled WGS sequence"/>
</dbReference>
<protein>
    <recommendedName>
        <fullName evidence="7 9">Uroporphyrinogen-III synthase</fullName>
        <ecNumber evidence="3 9">4.2.1.75</ecNumber>
    </recommendedName>
</protein>
<dbReference type="RefSeq" id="WP_341370809.1">
    <property type="nucleotide sequence ID" value="NZ_JBBPCO010000007.1"/>
</dbReference>
<dbReference type="InterPro" id="IPR036108">
    <property type="entry name" value="4pyrrol_syn_uPrphyn_synt_sf"/>
</dbReference>
<dbReference type="Pfam" id="PF02602">
    <property type="entry name" value="HEM4"/>
    <property type="match status" value="1"/>
</dbReference>
<evidence type="ECO:0000313" key="12">
    <source>
        <dbReference type="Proteomes" id="UP001446205"/>
    </source>
</evidence>
<dbReference type="EC" id="4.2.1.75" evidence="3 9"/>
<name>A0ABU9D8A1_9PROT</name>
<comment type="similarity">
    <text evidence="2 9">Belongs to the uroporphyrinogen-III synthase family.</text>
</comment>
<evidence type="ECO:0000256" key="6">
    <source>
        <dbReference type="ARBA" id="ARBA00037589"/>
    </source>
</evidence>
<comment type="caution">
    <text evidence="11">The sequence shown here is derived from an EMBL/GenBank/DDBJ whole genome shotgun (WGS) entry which is preliminary data.</text>
</comment>
<gene>
    <name evidence="11" type="ORF">WOB96_08210</name>
</gene>
<dbReference type="CDD" id="cd06578">
    <property type="entry name" value="HemD"/>
    <property type="match status" value="1"/>
</dbReference>
<accession>A0ABU9D8A1</accession>
<evidence type="ECO:0000256" key="2">
    <source>
        <dbReference type="ARBA" id="ARBA00008133"/>
    </source>
</evidence>
<proteinExistence type="inferred from homology"/>
<dbReference type="InterPro" id="IPR039793">
    <property type="entry name" value="UROS/Hem4"/>
</dbReference>
<evidence type="ECO:0000313" key="11">
    <source>
        <dbReference type="EMBL" id="MEK8089751.1"/>
    </source>
</evidence>
<comment type="function">
    <text evidence="6 9">Catalyzes cyclization of the linear tetrapyrrole, hydroxymethylbilane, to the macrocyclic uroporphyrinogen III.</text>
</comment>
<dbReference type="EMBL" id="JBBPCO010000007">
    <property type="protein sequence ID" value="MEK8089751.1"/>
    <property type="molecule type" value="Genomic_DNA"/>
</dbReference>
<keyword evidence="5 9" id="KW-0627">Porphyrin biosynthesis</keyword>